<evidence type="ECO:0000256" key="8">
    <source>
        <dbReference type="SAM" id="Phobius"/>
    </source>
</evidence>
<protein>
    <recommendedName>
        <fullName evidence="2">histidine kinase</fullName>
        <ecNumber evidence="2">2.7.13.3</ecNumber>
    </recommendedName>
</protein>
<dbReference type="CDD" id="cd00075">
    <property type="entry name" value="HATPase"/>
    <property type="match status" value="1"/>
</dbReference>
<dbReference type="SUPFAM" id="SSF55874">
    <property type="entry name" value="ATPase domain of HSP90 chaperone/DNA topoisomerase II/histidine kinase"/>
    <property type="match status" value="1"/>
</dbReference>
<keyword evidence="8" id="KW-0812">Transmembrane</keyword>
<evidence type="ECO:0000256" key="5">
    <source>
        <dbReference type="ARBA" id="ARBA00022777"/>
    </source>
</evidence>
<keyword evidence="5" id="KW-0418">Kinase</keyword>
<feature type="domain" description="Histidine kinase" evidence="9">
    <location>
        <begin position="229"/>
        <end position="445"/>
    </location>
</feature>
<evidence type="ECO:0000256" key="1">
    <source>
        <dbReference type="ARBA" id="ARBA00000085"/>
    </source>
</evidence>
<evidence type="ECO:0000313" key="10">
    <source>
        <dbReference type="EMBL" id="SKC54538.1"/>
    </source>
</evidence>
<keyword evidence="7" id="KW-0902">Two-component regulatory system</keyword>
<evidence type="ECO:0000256" key="4">
    <source>
        <dbReference type="ARBA" id="ARBA00022741"/>
    </source>
</evidence>
<dbReference type="InterPro" id="IPR005467">
    <property type="entry name" value="His_kinase_dom"/>
</dbReference>
<dbReference type="Pfam" id="PF02518">
    <property type="entry name" value="HATPase_c"/>
    <property type="match status" value="1"/>
</dbReference>
<evidence type="ECO:0000256" key="6">
    <source>
        <dbReference type="ARBA" id="ARBA00022840"/>
    </source>
</evidence>
<keyword evidence="8" id="KW-1133">Transmembrane helix</keyword>
<dbReference type="GO" id="GO:0005524">
    <property type="term" value="F:ATP binding"/>
    <property type="evidence" value="ECO:0007669"/>
    <property type="project" value="UniProtKB-KW"/>
</dbReference>
<dbReference type="Proteomes" id="UP000190961">
    <property type="component" value="Unassembled WGS sequence"/>
</dbReference>
<dbReference type="PROSITE" id="PS50109">
    <property type="entry name" value="HIS_KIN"/>
    <property type="match status" value="1"/>
</dbReference>
<dbReference type="InterPro" id="IPR004358">
    <property type="entry name" value="Sig_transdc_His_kin-like_C"/>
</dbReference>
<evidence type="ECO:0000259" key="9">
    <source>
        <dbReference type="PROSITE" id="PS50109"/>
    </source>
</evidence>
<feature type="transmembrane region" description="Helical" evidence="8">
    <location>
        <begin position="12"/>
        <end position="31"/>
    </location>
</feature>
<keyword evidence="8" id="KW-0472">Membrane</keyword>
<dbReference type="GO" id="GO:0004673">
    <property type="term" value="F:protein histidine kinase activity"/>
    <property type="evidence" value="ECO:0007669"/>
    <property type="project" value="UniProtKB-EC"/>
</dbReference>
<feature type="transmembrane region" description="Helical" evidence="8">
    <location>
        <begin position="37"/>
        <end position="54"/>
    </location>
</feature>
<keyword evidence="11" id="KW-1185">Reference proteome</keyword>
<dbReference type="GO" id="GO:0000160">
    <property type="term" value="P:phosphorelay signal transduction system"/>
    <property type="evidence" value="ECO:0007669"/>
    <property type="project" value="UniProtKB-KW"/>
</dbReference>
<dbReference type="InterPro" id="IPR003594">
    <property type="entry name" value="HATPase_dom"/>
</dbReference>
<keyword evidence="6" id="KW-0067">ATP-binding</keyword>
<dbReference type="Gene3D" id="3.30.565.10">
    <property type="entry name" value="Histidine kinase-like ATPase, C-terminal domain"/>
    <property type="match status" value="1"/>
</dbReference>
<accession>A0A1T5JTK7</accession>
<evidence type="ECO:0000256" key="2">
    <source>
        <dbReference type="ARBA" id="ARBA00012438"/>
    </source>
</evidence>
<dbReference type="OrthoDB" id="1931120at2"/>
<dbReference type="EMBL" id="FUZU01000001">
    <property type="protein sequence ID" value="SKC54538.1"/>
    <property type="molecule type" value="Genomic_DNA"/>
</dbReference>
<dbReference type="AlphaFoldDB" id="A0A1T5JTK7"/>
<sequence>MVFKNFRLQVILRIIILTASIALLAWCLLHGFYLRSVYLGAGLIILLIELIWYIDRFNRDLKTLMISLLQSDFTTHFNTSGNGKHIDELYAVLNRISAAFREISVQKEVQYRYLEMLFEHVRVGILSIDATGKVQHANQALKDMFHRNILSDLNSFKAIDASLVTAISEIRTGETRLVKLRVNNDLLQLSIHASEFKLENMYYKLISMQNIRQELDIHEMDAWQKLIHVMSHEIMNSVAPIISLSGTLHGLVAQENKTAQPSENSIYDPLERGLDAIRIRSEGLYNFTKTYRKLATIPNHTPIQTNLKDIISRVEILMATKLAEQNIALQISNVDQNIIVDPALIEHVIINILLNAIDALAGKEQPVIQIHAQRIQKGNVSIHIRDNGEGMDESTLEKIFIPFYTTKKNGSGIGLAITKQILQLHHADIQVISAPQQGAEFVITL</sequence>
<proteinExistence type="predicted"/>
<dbReference type="PANTHER" id="PTHR43065">
    <property type="entry name" value="SENSOR HISTIDINE KINASE"/>
    <property type="match status" value="1"/>
</dbReference>
<evidence type="ECO:0000256" key="3">
    <source>
        <dbReference type="ARBA" id="ARBA00022679"/>
    </source>
</evidence>
<reference evidence="10 11" key="1">
    <citation type="submission" date="2017-02" db="EMBL/GenBank/DDBJ databases">
        <authorList>
            <person name="Peterson S.W."/>
        </authorList>
    </citation>
    <scope>NUCLEOTIDE SEQUENCE [LARGE SCALE GENOMIC DNA]</scope>
    <source>
        <strain evidence="10 11">DSM 25262</strain>
    </source>
</reference>
<dbReference type="InterPro" id="IPR036890">
    <property type="entry name" value="HATPase_C_sf"/>
</dbReference>
<dbReference type="PANTHER" id="PTHR43065:SF46">
    <property type="entry name" value="C4-DICARBOXYLATE TRANSPORT SENSOR PROTEIN DCTB"/>
    <property type="match status" value="1"/>
</dbReference>
<dbReference type="PRINTS" id="PR00344">
    <property type="entry name" value="BCTRLSENSOR"/>
</dbReference>
<name>A0A1T5JTK7_9BACT</name>
<organism evidence="10 11">
    <name type="scientific">Ohtaekwangia koreensis</name>
    <dbReference type="NCBI Taxonomy" id="688867"/>
    <lineage>
        <taxon>Bacteria</taxon>
        <taxon>Pseudomonadati</taxon>
        <taxon>Bacteroidota</taxon>
        <taxon>Cytophagia</taxon>
        <taxon>Cytophagales</taxon>
        <taxon>Fulvivirgaceae</taxon>
        <taxon>Ohtaekwangia</taxon>
    </lineage>
</organism>
<dbReference type="STRING" id="688867.SAMN05660236_1459"/>
<dbReference type="RefSeq" id="WP_159453624.1">
    <property type="nucleotide sequence ID" value="NZ_FUZU01000001.1"/>
</dbReference>
<comment type="catalytic activity">
    <reaction evidence="1">
        <text>ATP + protein L-histidine = ADP + protein N-phospho-L-histidine.</text>
        <dbReference type="EC" id="2.7.13.3"/>
    </reaction>
</comment>
<keyword evidence="3" id="KW-0808">Transferase</keyword>
<dbReference type="SMART" id="SM00387">
    <property type="entry name" value="HATPase_c"/>
    <property type="match status" value="1"/>
</dbReference>
<evidence type="ECO:0000313" key="11">
    <source>
        <dbReference type="Proteomes" id="UP000190961"/>
    </source>
</evidence>
<dbReference type="EC" id="2.7.13.3" evidence="2"/>
<gene>
    <name evidence="10" type="ORF">SAMN05660236_1459</name>
</gene>
<evidence type="ECO:0000256" key="7">
    <source>
        <dbReference type="ARBA" id="ARBA00023012"/>
    </source>
</evidence>
<dbReference type="InterPro" id="IPR035965">
    <property type="entry name" value="PAS-like_dom_sf"/>
</dbReference>
<dbReference type="SUPFAM" id="SSF55785">
    <property type="entry name" value="PYP-like sensor domain (PAS domain)"/>
    <property type="match status" value="1"/>
</dbReference>
<keyword evidence="4" id="KW-0547">Nucleotide-binding</keyword>